<sequence>MEISQWKVWREERLDSTIFESPSRIAKVEAEASSQVGIEYGPRYVSGGVAGCGLMLATSKRWPPASSLQD</sequence>
<accession>A0A2P5BVS9</accession>
<dbReference type="Proteomes" id="UP000237105">
    <property type="component" value="Unassembled WGS sequence"/>
</dbReference>
<reference evidence="2" key="1">
    <citation type="submission" date="2016-06" db="EMBL/GenBank/DDBJ databases">
        <title>Parallel loss of symbiosis genes in relatives of nitrogen-fixing non-legume Parasponia.</title>
        <authorList>
            <person name="Van Velzen R."/>
            <person name="Holmer R."/>
            <person name="Bu F."/>
            <person name="Rutten L."/>
            <person name="Van Zeijl A."/>
            <person name="Liu W."/>
            <person name="Santuari L."/>
            <person name="Cao Q."/>
            <person name="Sharma T."/>
            <person name="Shen D."/>
            <person name="Roswanjaya Y."/>
            <person name="Wardhani T."/>
            <person name="Kalhor M.S."/>
            <person name="Jansen J."/>
            <person name="Van den Hoogen J."/>
            <person name="Gungor B."/>
            <person name="Hartog M."/>
            <person name="Hontelez J."/>
            <person name="Verver J."/>
            <person name="Yang W.-C."/>
            <person name="Schijlen E."/>
            <person name="Repin R."/>
            <person name="Schilthuizen M."/>
            <person name="Schranz E."/>
            <person name="Heidstra R."/>
            <person name="Miyata K."/>
            <person name="Fedorova E."/>
            <person name="Kohlen W."/>
            <person name="Bisseling T."/>
            <person name="Smit S."/>
            <person name="Geurts R."/>
        </authorList>
    </citation>
    <scope>NUCLEOTIDE SEQUENCE [LARGE SCALE GENOMIC DNA]</scope>
    <source>
        <strain evidence="2">cv. WU1-14</strain>
    </source>
</reference>
<evidence type="ECO:0000313" key="2">
    <source>
        <dbReference type="Proteomes" id="UP000237105"/>
    </source>
</evidence>
<organism evidence="1 2">
    <name type="scientific">Parasponia andersonii</name>
    <name type="common">Sponia andersonii</name>
    <dbReference type="NCBI Taxonomy" id="3476"/>
    <lineage>
        <taxon>Eukaryota</taxon>
        <taxon>Viridiplantae</taxon>
        <taxon>Streptophyta</taxon>
        <taxon>Embryophyta</taxon>
        <taxon>Tracheophyta</taxon>
        <taxon>Spermatophyta</taxon>
        <taxon>Magnoliopsida</taxon>
        <taxon>eudicotyledons</taxon>
        <taxon>Gunneridae</taxon>
        <taxon>Pentapetalae</taxon>
        <taxon>rosids</taxon>
        <taxon>fabids</taxon>
        <taxon>Rosales</taxon>
        <taxon>Cannabaceae</taxon>
        <taxon>Parasponia</taxon>
    </lineage>
</organism>
<keyword evidence="2" id="KW-1185">Reference proteome</keyword>
<gene>
    <name evidence="1" type="ORF">PanWU01x14_205830</name>
</gene>
<name>A0A2P5BVS9_PARAD</name>
<evidence type="ECO:0000313" key="1">
    <source>
        <dbReference type="EMBL" id="PON52900.1"/>
    </source>
</evidence>
<dbReference type="OrthoDB" id="10376488at2759"/>
<dbReference type="AlphaFoldDB" id="A0A2P5BVS9"/>
<proteinExistence type="predicted"/>
<protein>
    <submittedName>
        <fullName evidence="1">Uncharacterized protein</fullName>
    </submittedName>
</protein>
<comment type="caution">
    <text evidence="1">The sequence shown here is derived from an EMBL/GenBank/DDBJ whole genome shotgun (WGS) entry which is preliminary data.</text>
</comment>
<dbReference type="EMBL" id="JXTB01000213">
    <property type="protein sequence ID" value="PON52900.1"/>
    <property type="molecule type" value="Genomic_DNA"/>
</dbReference>